<dbReference type="EnsemblMetazoa" id="G3480.1">
    <property type="protein sequence ID" value="G3480.1:cds"/>
    <property type="gene ID" value="G3480"/>
</dbReference>
<protein>
    <submittedName>
        <fullName evidence="2">Uncharacterized protein</fullName>
    </submittedName>
</protein>
<accession>A0A8W8MRQ2</accession>
<keyword evidence="1" id="KW-0732">Signal</keyword>
<feature type="signal peptide" evidence="1">
    <location>
        <begin position="1"/>
        <end position="24"/>
    </location>
</feature>
<reference evidence="2" key="1">
    <citation type="submission" date="2022-08" db="UniProtKB">
        <authorList>
            <consortium name="EnsemblMetazoa"/>
        </authorList>
    </citation>
    <scope>IDENTIFICATION</scope>
    <source>
        <strain evidence="2">05x7-T-G4-1.051#20</strain>
    </source>
</reference>
<name>A0A8W8MRQ2_MAGGI</name>
<evidence type="ECO:0000313" key="3">
    <source>
        <dbReference type="Proteomes" id="UP000005408"/>
    </source>
</evidence>
<evidence type="ECO:0000313" key="2">
    <source>
        <dbReference type="EnsemblMetazoa" id="G3480.1:cds"/>
    </source>
</evidence>
<proteinExistence type="predicted"/>
<keyword evidence="3" id="KW-1185">Reference proteome</keyword>
<organism evidence="2 3">
    <name type="scientific">Magallana gigas</name>
    <name type="common">Pacific oyster</name>
    <name type="synonym">Crassostrea gigas</name>
    <dbReference type="NCBI Taxonomy" id="29159"/>
    <lineage>
        <taxon>Eukaryota</taxon>
        <taxon>Metazoa</taxon>
        <taxon>Spiralia</taxon>
        <taxon>Lophotrochozoa</taxon>
        <taxon>Mollusca</taxon>
        <taxon>Bivalvia</taxon>
        <taxon>Autobranchia</taxon>
        <taxon>Pteriomorphia</taxon>
        <taxon>Ostreida</taxon>
        <taxon>Ostreoidea</taxon>
        <taxon>Ostreidae</taxon>
        <taxon>Magallana</taxon>
    </lineage>
</organism>
<dbReference type="OMA" id="APSKDIW"/>
<evidence type="ECO:0000256" key="1">
    <source>
        <dbReference type="SAM" id="SignalP"/>
    </source>
</evidence>
<dbReference type="AlphaFoldDB" id="A0A8W8MRQ2"/>
<dbReference type="OrthoDB" id="6199350at2759"/>
<dbReference type="Proteomes" id="UP000005408">
    <property type="component" value="Unassembled WGS sequence"/>
</dbReference>
<sequence length="246" mass="28616">MNTLLVCKCMLVIVAGWFVCGSDSYSLFHSRLAEYQRTVDQDDIWQFMGITREEFKKEHRDLTPTTMEKIITEIKQLTTNLRNYLLYKEKVYKSEIIQRENGNDDLVDIGGIVEKDLNHLTKSLGISQGIHNADLYKQPEYVQNCLDEIDTNLDTNEKKYMFVSCAVLIFNKTEDTLNNKVFDDSLDSFINIFEDYIKSMTSFVQLFHGYTEETGTKYMKRNMDTKMLLKNLTRDLEALGQLVGSQ</sequence>
<feature type="chain" id="PRO_5036455489" evidence="1">
    <location>
        <begin position="25"/>
        <end position="246"/>
    </location>
</feature>